<dbReference type="AlphaFoldDB" id="A0A556MM59"/>
<name>A0A556MM59_9SPHI</name>
<dbReference type="Proteomes" id="UP000318733">
    <property type="component" value="Unassembled WGS sequence"/>
</dbReference>
<accession>A0A556MM59</accession>
<organism evidence="2 3">
    <name type="scientific">Mucilaginibacter corticis</name>
    <dbReference type="NCBI Taxonomy" id="2597670"/>
    <lineage>
        <taxon>Bacteria</taxon>
        <taxon>Pseudomonadati</taxon>
        <taxon>Bacteroidota</taxon>
        <taxon>Sphingobacteriia</taxon>
        <taxon>Sphingobacteriales</taxon>
        <taxon>Sphingobacteriaceae</taxon>
        <taxon>Mucilaginibacter</taxon>
    </lineage>
</organism>
<protein>
    <submittedName>
        <fullName evidence="2">Uncharacterized protein</fullName>
    </submittedName>
</protein>
<evidence type="ECO:0000313" key="2">
    <source>
        <dbReference type="EMBL" id="TSJ40945.1"/>
    </source>
</evidence>
<keyword evidence="3" id="KW-1185">Reference proteome</keyword>
<comment type="caution">
    <text evidence="2">The sequence shown here is derived from an EMBL/GenBank/DDBJ whole genome shotgun (WGS) entry which is preliminary data.</text>
</comment>
<evidence type="ECO:0000256" key="1">
    <source>
        <dbReference type="SAM" id="SignalP"/>
    </source>
</evidence>
<feature type="chain" id="PRO_5022081608" evidence="1">
    <location>
        <begin position="20"/>
        <end position="259"/>
    </location>
</feature>
<feature type="signal peptide" evidence="1">
    <location>
        <begin position="1"/>
        <end position="19"/>
    </location>
</feature>
<sequence>MKKLRILLTGLLFSARLFAQSVIKDDAVDNQSQRMVFQQWNQNNFYPHPGFLHTNPYYWLVWGLFDPNYHKTDLRPLSPTGPQTQRLALVAAMDNTDDRYKLQSDTLRTTALSQIASQSGLLSDADPLWLLYYRQQFSPLLNYSPATLLGPLPPKVSAALLSDGMYGWYSSELSMLKERLNGARTTNMDRGSRIMAYYRMLRDYERLSGVWAVRVSAAQMTLNMQAAQKQVTLSTTPVTTWTPGSDVQIANKVLLNAKY</sequence>
<keyword evidence="1" id="KW-0732">Signal</keyword>
<gene>
    <name evidence="2" type="ORF">FO440_14510</name>
</gene>
<evidence type="ECO:0000313" key="3">
    <source>
        <dbReference type="Proteomes" id="UP000318733"/>
    </source>
</evidence>
<dbReference type="RefSeq" id="WP_144248983.1">
    <property type="nucleotide sequence ID" value="NZ_VLPK01000002.1"/>
</dbReference>
<dbReference type="OrthoDB" id="1265092at2"/>
<reference evidence="2 3" key="1">
    <citation type="submission" date="2019-07" db="EMBL/GenBank/DDBJ databases">
        <authorList>
            <person name="Huq M.A."/>
        </authorList>
    </citation>
    <scope>NUCLEOTIDE SEQUENCE [LARGE SCALE GENOMIC DNA]</scope>
    <source>
        <strain evidence="2 3">MAH-19</strain>
    </source>
</reference>
<proteinExistence type="predicted"/>
<dbReference type="EMBL" id="VLPK01000002">
    <property type="protein sequence ID" value="TSJ40945.1"/>
    <property type="molecule type" value="Genomic_DNA"/>
</dbReference>